<keyword evidence="1" id="KW-1185">Reference proteome</keyword>
<reference evidence="2" key="1">
    <citation type="submission" date="2022-11" db="UniProtKB">
        <authorList>
            <consortium name="WormBaseParasite"/>
        </authorList>
    </citation>
    <scope>IDENTIFICATION</scope>
</reference>
<evidence type="ECO:0000313" key="1">
    <source>
        <dbReference type="Proteomes" id="UP000887574"/>
    </source>
</evidence>
<accession>A0A915EBG6</accession>
<name>A0A915EBG6_9BILA</name>
<organism evidence="1 2">
    <name type="scientific">Ditylenchus dipsaci</name>
    <dbReference type="NCBI Taxonomy" id="166011"/>
    <lineage>
        <taxon>Eukaryota</taxon>
        <taxon>Metazoa</taxon>
        <taxon>Ecdysozoa</taxon>
        <taxon>Nematoda</taxon>
        <taxon>Chromadorea</taxon>
        <taxon>Rhabditida</taxon>
        <taxon>Tylenchina</taxon>
        <taxon>Tylenchomorpha</taxon>
        <taxon>Sphaerularioidea</taxon>
        <taxon>Anguinidae</taxon>
        <taxon>Anguininae</taxon>
        <taxon>Ditylenchus</taxon>
    </lineage>
</organism>
<dbReference type="AlphaFoldDB" id="A0A915EBG6"/>
<protein>
    <submittedName>
        <fullName evidence="2">Uncharacterized protein</fullName>
    </submittedName>
</protein>
<sequence length="81" mass="9322">MIESWKRDVSGVDSVKRAYVESLSEQYGVFANLVDEIRMGHISRTAVYSISNALVFLSQWHDRINYLQKLTAVTSKELAWI</sequence>
<evidence type="ECO:0000313" key="2">
    <source>
        <dbReference type="WBParaSite" id="jg4396"/>
    </source>
</evidence>
<dbReference type="Proteomes" id="UP000887574">
    <property type="component" value="Unplaced"/>
</dbReference>
<dbReference type="WBParaSite" id="jg4396">
    <property type="protein sequence ID" value="jg4396"/>
    <property type="gene ID" value="jg4396"/>
</dbReference>
<proteinExistence type="predicted"/>